<dbReference type="InterPro" id="IPR036388">
    <property type="entry name" value="WH-like_DNA-bd_sf"/>
</dbReference>
<organism evidence="1">
    <name type="scientific">Wolbachia endosymbiont of Aleurodicus floccissimus</name>
    <dbReference type="NCBI Taxonomy" id="2152762"/>
    <lineage>
        <taxon>Bacteria</taxon>
        <taxon>Pseudomonadati</taxon>
        <taxon>Pseudomonadota</taxon>
        <taxon>Alphaproteobacteria</taxon>
        <taxon>Rickettsiales</taxon>
        <taxon>Anaplasmataceae</taxon>
        <taxon>Wolbachieae</taxon>
        <taxon>Wolbachia</taxon>
    </lineage>
</organism>
<name>A0A3B0JIT1_9RICK</name>
<evidence type="ECO:0000313" key="1">
    <source>
        <dbReference type="EMBL" id="SPP34364.1"/>
    </source>
</evidence>
<accession>A0A3B0JIT1</accession>
<dbReference type="AlphaFoldDB" id="A0A3B0JIT1"/>
<gene>
    <name evidence="1" type="ORF">WBAF_1284</name>
</gene>
<dbReference type="EMBL" id="OUNF01000336">
    <property type="protein sequence ID" value="SPP34364.1"/>
    <property type="molecule type" value="Genomic_DNA"/>
</dbReference>
<evidence type="ECO:0008006" key="2">
    <source>
        <dbReference type="Google" id="ProtNLM"/>
    </source>
</evidence>
<protein>
    <recommendedName>
        <fullName evidence="2">RNA polymerase sigma factor 70 region 4 type 2 domain-containing protein</fullName>
    </recommendedName>
</protein>
<sequence length="166" mass="19472">MHSKNSYIGINPKVVKHIRHYAKLLKRGKAFAYKDIEDVEQDLLLDCLPGLNELEGHFIKQYVKCRALNLKEKELCKKRTINFVDETLYEESDESLEYSSAVRIDVNEAIAKLPRELRKICKLLAEDHSICEISRRTGIPKSTLYDTINKLRKEFSHLKTYLKRDF</sequence>
<reference evidence="1" key="1">
    <citation type="submission" date="2018-04" db="EMBL/GenBank/DDBJ databases">
        <authorList>
            <person name="Go L.Y."/>
            <person name="Mitchell J.A."/>
        </authorList>
    </citation>
    <scope>NUCLEOTIDE SEQUENCE</scope>
    <source>
        <strain evidence="1">WBAF</strain>
    </source>
</reference>
<dbReference type="Gene3D" id="1.10.10.10">
    <property type="entry name" value="Winged helix-like DNA-binding domain superfamily/Winged helix DNA-binding domain"/>
    <property type="match status" value="1"/>
</dbReference>
<proteinExistence type="predicted"/>